<dbReference type="AlphaFoldDB" id="A0AAJ0F5Z6"/>
<sequence>MCFNNSADLVCSHAVTWYRARPGKKVAFCARTKANVLYLLHKYQILPTDLSDSAWFDSQLLPDLLARCNLAHGEGFAAVVNPHFRQLVIYFLTRWAPRADGLLSVDASTGQHVWDPDTTSRHFGSPSTVQAWMDSLKMKEGTSRSDDSQATITEEMIVVRLDVEDRPSPMTGTVPASVPALAPGRVPIFLPELRVRDRHMRHGRRHHQERPADAPTAAAVQPLASPVVEDVDTASTVYFARDGNSGSVSVAGTATAFTSTQMTEYWSDNHDSGSVSVAGSITDEQEQLPAQKQETANASPPVSPRQKRFLESLETSAAARFIMIEAEIAARKAVFAVDDEHDENWV</sequence>
<dbReference type="Proteomes" id="UP001239445">
    <property type="component" value="Unassembled WGS sequence"/>
</dbReference>
<dbReference type="EMBL" id="MU839854">
    <property type="protein sequence ID" value="KAK1749654.1"/>
    <property type="molecule type" value="Genomic_DNA"/>
</dbReference>
<organism evidence="2 3">
    <name type="scientific">Echria macrotheca</name>
    <dbReference type="NCBI Taxonomy" id="438768"/>
    <lineage>
        <taxon>Eukaryota</taxon>
        <taxon>Fungi</taxon>
        <taxon>Dikarya</taxon>
        <taxon>Ascomycota</taxon>
        <taxon>Pezizomycotina</taxon>
        <taxon>Sordariomycetes</taxon>
        <taxon>Sordariomycetidae</taxon>
        <taxon>Sordariales</taxon>
        <taxon>Schizotheciaceae</taxon>
        <taxon>Echria</taxon>
    </lineage>
</organism>
<feature type="compositionally biased region" description="Polar residues" evidence="1">
    <location>
        <begin position="288"/>
        <end position="300"/>
    </location>
</feature>
<evidence type="ECO:0000256" key="1">
    <source>
        <dbReference type="SAM" id="MobiDB-lite"/>
    </source>
</evidence>
<accession>A0AAJ0F5Z6</accession>
<proteinExistence type="predicted"/>
<keyword evidence="3" id="KW-1185">Reference proteome</keyword>
<protein>
    <submittedName>
        <fullName evidence="2">Uncharacterized protein</fullName>
    </submittedName>
</protein>
<reference evidence="2" key="1">
    <citation type="submission" date="2023-06" db="EMBL/GenBank/DDBJ databases">
        <title>Genome-scale phylogeny and comparative genomics of the fungal order Sordariales.</title>
        <authorList>
            <consortium name="Lawrence Berkeley National Laboratory"/>
            <person name="Hensen N."/>
            <person name="Bonometti L."/>
            <person name="Westerberg I."/>
            <person name="Brannstrom I.O."/>
            <person name="Guillou S."/>
            <person name="Cros-Aarteil S."/>
            <person name="Calhoun S."/>
            <person name="Haridas S."/>
            <person name="Kuo A."/>
            <person name="Mondo S."/>
            <person name="Pangilinan J."/>
            <person name="Riley R."/>
            <person name="Labutti K."/>
            <person name="Andreopoulos B."/>
            <person name="Lipzen A."/>
            <person name="Chen C."/>
            <person name="Yanf M."/>
            <person name="Daum C."/>
            <person name="Ng V."/>
            <person name="Clum A."/>
            <person name="Steindorff A."/>
            <person name="Ohm R."/>
            <person name="Martin F."/>
            <person name="Silar P."/>
            <person name="Natvig D."/>
            <person name="Lalanne C."/>
            <person name="Gautier V."/>
            <person name="Ament-Velasquez S.L."/>
            <person name="Kruys A."/>
            <person name="Hutchinson M.I."/>
            <person name="Powell A.J."/>
            <person name="Barry K."/>
            <person name="Miller A.N."/>
            <person name="Grigoriev I.V."/>
            <person name="Debuchy R."/>
            <person name="Gladieux P."/>
            <person name="Thoren M.H."/>
            <person name="Johannesson H."/>
        </authorList>
    </citation>
    <scope>NUCLEOTIDE SEQUENCE</scope>
    <source>
        <strain evidence="2">PSN4</strain>
    </source>
</reference>
<feature type="region of interest" description="Disordered" evidence="1">
    <location>
        <begin position="286"/>
        <end position="306"/>
    </location>
</feature>
<evidence type="ECO:0000313" key="2">
    <source>
        <dbReference type="EMBL" id="KAK1749654.1"/>
    </source>
</evidence>
<comment type="caution">
    <text evidence="2">The sequence shown here is derived from an EMBL/GenBank/DDBJ whole genome shotgun (WGS) entry which is preliminary data.</text>
</comment>
<evidence type="ECO:0000313" key="3">
    <source>
        <dbReference type="Proteomes" id="UP001239445"/>
    </source>
</evidence>
<gene>
    <name evidence="2" type="ORF">QBC47DRAFT_440165</name>
</gene>
<name>A0AAJ0F5Z6_9PEZI</name>